<keyword evidence="3" id="KW-0813">Transport</keyword>
<evidence type="ECO:0000313" key="9">
    <source>
        <dbReference type="Proteomes" id="UP000254512"/>
    </source>
</evidence>
<dbReference type="InterPro" id="IPR006059">
    <property type="entry name" value="SBP"/>
</dbReference>
<gene>
    <name evidence="8" type="ORF">NCTC11645_01665</name>
</gene>
<dbReference type="SUPFAM" id="SSF53850">
    <property type="entry name" value="Periplasmic binding protein-like II"/>
    <property type="match status" value="1"/>
</dbReference>
<evidence type="ECO:0000256" key="2">
    <source>
        <dbReference type="ARBA" id="ARBA00008520"/>
    </source>
</evidence>
<name>A0A377HM11_GRIHO</name>
<feature type="signal peptide" evidence="7">
    <location>
        <begin position="1"/>
        <end position="24"/>
    </location>
</feature>
<protein>
    <recommendedName>
        <fullName evidence="6">Probable sugar-binding periplasmic protein</fullName>
    </recommendedName>
</protein>
<comment type="subcellular location">
    <subcellularLocation>
        <location evidence="1">Periplasm</location>
    </subcellularLocation>
</comment>
<dbReference type="Proteomes" id="UP000254512">
    <property type="component" value="Unassembled WGS sequence"/>
</dbReference>
<dbReference type="EMBL" id="UGHD01000002">
    <property type="protein sequence ID" value="STO57280.1"/>
    <property type="molecule type" value="Genomic_DNA"/>
</dbReference>
<comment type="similarity">
    <text evidence="2">Belongs to the bacterial solute-binding protein 1 family.</text>
</comment>
<evidence type="ECO:0000256" key="4">
    <source>
        <dbReference type="ARBA" id="ARBA00022729"/>
    </source>
</evidence>
<comment type="function">
    <text evidence="5">Part of a binding-protein-dependent transport system for a sugar.</text>
</comment>
<evidence type="ECO:0000256" key="6">
    <source>
        <dbReference type="ARBA" id="ARBA00049753"/>
    </source>
</evidence>
<feature type="chain" id="PRO_5016986460" description="Probable sugar-binding periplasmic protein" evidence="7">
    <location>
        <begin position="25"/>
        <end position="422"/>
    </location>
</feature>
<dbReference type="RefSeq" id="WP_115659679.1">
    <property type="nucleotide sequence ID" value="NZ_CP046810.1"/>
</dbReference>
<dbReference type="GO" id="GO:0042597">
    <property type="term" value="C:periplasmic space"/>
    <property type="evidence" value="ECO:0007669"/>
    <property type="project" value="UniProtKB-SubCell"/>
</dbReference>
<evidence type="ECO:0000256" key="7">
    <source>
        <dbReference type="SAM" id="SignalP"/>
    </source>
</evidence>
<dbReference type="PROSITE" id="PS51257">
    <property type="entry name" value="PROKAR_LIPOPROTEIN"/>
    <property type="match status" value="1"/>
</dbReference>
<dbReference type="PANTHER" id="PTHR43649:SF28">
    <property type="entry name" value="BINDING PROTEIN COMPONENT OF ABC SUGAR TRANSPORTER-RELATED"/>
    <property type="match status" value="1"/>
</dbReference>
<reference evidence="8 9" key="1">
    <citation type="submission" date="2018-06" db="EMBL/GenBank/DDBJ databases">
        <authorList>
            <consortium name="Pathogen Informatics"/>
            <person name="Doyle S."/>
        </authorList>
    </citation>
    <scope>NUCLEOTIDE SEQUENCE [LARGE SCALE GENOMIC DNA]</scope>
    <source>
        <strain evidence="8 9">NCTC11645</strain>
    </source>
</reference>
<dbReference type="Pfam" id="PF01547">
    <property type="entry name" value="SBP_bac_1"/>
    <property type="match status" value="1"/>
</dbReference>
<proteinExistence type="inferred from homology"/>
<accession>A0A377HM11</accession>
<evidence type="ECO:0000256" key="1">
    <source>
        <dbReference type="ARBA" id="ARBA00004418"/>
    </source>
</evidence>
<dbReference type="InterPro" id="IPR050490">
    <property type="entry name" value="Bact_solute-bd_prot1"/>
</dbReference>
<sequence>MKALSPLLFALTFSLSACTSHLYAAEKNEIEVLHWWTSGSEARSVDTLKNKMMQEGHTWKDFAVAGRAGQSAINTLRIRALSGNPPDAAQIKGPEIQGWGKLGFLTTLDDVAKTQRWNELLPRRVSDYLKVEGKYVAVPFNIHRVNWLWANPEVFRKVGVEPPTTLDGFFTVAEKIKAAGYIPLALGNEPWQETTLFESIALAVMGTEDFHRAFIEKDSGLLTGEKMRKSLETFRRMKQYTDADSPGRSWSDTTSLVIQGKAAMQIMGDWAKGEFLAAGKKAGQDFLCIPAPGTANQFSFNIDSFVFFKNGASHSTTSQQVLAKLILEPEFQREFNLSKGSIPVRVDIDMTGFDACAQTSMQAFLRAAATDNLVASLSHNMAIGRTSQTALFDVISRFYNNENADINETMKYIRAAVLADSL</sequence>
<dbReference type="AlphaFoldDB" id="A0A377HM11"/>
<keyword evidence="4 7" id="KW-0732">Signal</keyword>
<dbReference type="Gene3D" id="3.40.190.10">
    <property type="entry name" value="Periplasmic binding protein-like II"/>
    <property type="match status" value="2"/>
</dbReference>
<evidence type="ECO:0000256" key="5">
    <source>
        <dbReference type="ARBA" id="ARBA00049629"/>
    </source>
</evidence>
<evidence type="ECO:0000313" key="8">
    <source>
        <dbReference type="EMBL" id="STO57280.1"/>
    </source>
</evidence>
<dbReference type="PANTHER" id="PTHR43649">
    <property type="entry name" value="ARABINOSE-BINDING PROTEIN-RELATED"/>
    <property type="match status" value="1"/>
</dbReference>
<evidence type="ECO:0000256" key="3">
    <source>
        <dbReference type="ARBA" id="ARBA00022448"/>
    </source>
</evidence>
<organism evidence="8 9">
    <name type="scientific">Grimontia hollisae</name>
    <name type="common">Vibrio hollisae</name>
    <dbReference type="NCBI Taxonomy" id="673"/>
    <lineage>
        <taxon>Bacteria</taxon>
        <taxon>Pseudomonadati</taxon>
        <taxon>Pseudomonadota</taxon>
        <taxon>Gammaproteobacteria</taxon>
        <taxon>Vibrionales</taxon>
        <taxon>Vibrionaceae</taxon>
        <taxon>Grimontia</taxon>
    </lineage>
</organism>
<dbReference type="STRING" id="673.AL542_17690"/>